<dbReference type="Pfam" id="PF13847">
    <property type="entry name" value="Methyltransf_31"/>
    <property type="match status" value="1"/>
</dbReference>
<dbReference type="InterPro" id="IPR029063">
    <property type="entry name" value="SAM-dependent_MTases_sf"/>
</dbReference>
<reference evidence="3" key="2">
    <citation type="submission" date="2020-09" db="EMBL/GenBank/DDBJ databases">
        <authorList>
            <person name="Sun Q."/>
            <person name="Ohkuma M."/>
        </authorList>
    </citation>
    <scope>NUCLEOTIDE SEQUENCE</scope>
    <source>
        <strain evidence="3">JCM 19831</strain>
    </source>
</reference>
<dbReference type="Gene3D" id="3.40.50.150">
    <property type="entry name" value="Vaccinia Virus protein VP39"/>
    <property type="match status" value="1"/>
</dbReference>
<dbReference type="EMBL" id="BMPI01000086">
    <property type="protein sequence ID" value="GGM81325.1"/>
    <property type="molecule type" value="Genomic_DNA"/>
</dbReference>
<evidence type="ECO:0000259" key="2">
    <source>
        <dbReference type="Pfam" id="PF21320"/>
    </source>
</evidence>
<comment type="caution">
    <text evidence="3">The sequence shown here is derived from an EMBL/GenBank/DDBJ whole genome shotgun (WGS) entry which is preliminary data.</text>
</comment>
<dbReference type="AlphaFoldDB" id="A0A917UFP2"/>
<dbReference type="InterPro" id="IPR025714">
    <property type="entry name" value="Methyltranfer_dom"/>
</dbReference>
<feature type="domain" description="Methyltransferase" evidence="1">
    <location>
        <begin position="157"/>
        <end position="261"/>
    </location>
</feature>
<keyword evidence="4" id="KW-1185">Reference proteome</keyword>
<dbReference type="Pfam" id="PF21320">
    <property type="entry name" value="WHD_Rv2258c"/>
    <property type="match status" value="1"/>
</dbReference>
<evidence type="ECO:0000259" key="1">
    <source>
        <dbReference type="Pfam" id="PF13847"/>
    </source>
</evidence>
<dbReference type="SUPFAM" id="SSF53335">
    <property type="entry name" value="S-adenosyl-L-methionine-dependent methyltransferases"/>
    <property type="match status" value="1"/>
</dbReference>
<name>A0A917UFP2_9ACTN</name>
<feature type="domain" description="S-adenosylmethionine-dependent methyltransferase Rv2258c-like winged HTH" evidence="2">
    <location>
        <begin position="4"/>
        <end position="58"/>
    </location>
</feature>
<dbReference type="InterPro" id="IPR048711">
    <property type="entry name" value="WHD_Rv2258c"/>
</dbReference>
<evidence type="ECO:0000313" key="4">
    <source>
        <dbReference type="Proteomes" id="UP000642070"/>
    </source>
</evidence>
<sequence length="345" mass="36524">MNHAWLALLLSLGERLGLHEVLAAADRPLTAAELAARAGADERYVREWAWGMAAGALVVGTVDEAGIEWFRLVEGYEQALTARGGAQHWSRITMQVTALAALEDDIVAAFRTGGGVSAARYEGRIVKVLEAESGPIFAQVLLEEVVPLLGVTDLLRTGARVLDLGCGTGQAVAILGAQFQNSRFLGVDQSPDSVAAARRRTAQLDNVSFAVLDIEDALPQGPFDLVMAANVVHDLSDPVGLLTRLHAITAPGGVVYLHELGFGDAMPDNVADPHSLGVLAFGIYHCLPLARRRPGIAPGGMWGRSAYEAALRSAGFVDVVTTRAPSDPNNDTIIARRPAVTGRSE</sequence>
<reference evidence="3" key="1">
    <citation type="journal article" date="2014" name="Int. J. Syst. Evol. Microbiol.">
        <title>Complete genome sequence of Corynebacterium casei LMG S-19264T (=DSM 44701T), isolated from a smear-ripened cheese.</title>
        <authorList>
            <consortium name="US DOE Joint Genome Institute (JGI-PGF)"/>
            <person name="Walter F."/>
            <person name="Albersmeier A."/>
            <person name="Kalinowski J."/>
            <person name="Ruckert C."/>
        </authorList>
    </citation>
    <scope>NUCLEOTIDE SEQUENCE</scope>
    <source>
        <strain evidence="3">JCM 19831</strain>
    </source>
</reference>
<dbReference type="PANTHER" id="PTHR45128">
    <property type="entry name" value="METHYLTRANSFERASE TYPE 11"/>
    <property type="match status" value="1"/>
</dbReference>
<protein>
    <submittedName>
        <fullName evidence="3">Transcriptional regulator</fullName>
    </submittedName>
</protein>
<gene>
    <name evidence="3" type="ORF">GCM10007977_098430</name>
</gene>
<evidence type="ECO:0000313" key="3">
    <source>
        <dbReference type="EMBL" id="GGM81325.1"/>
    </source>
</evidence>
<accession>A0A917UFP2</accession>
<proteinExistence type="predicted"/>
<dbReference type="CDD" id="cd02440">
    <property type="entry name" value="AdoMet_MTases"/>
    <property type="match status" value="1"/>
</dbReference>
<dbReference type="PANTHER" id="PTHR45128:SF1">
    <property type="entry name" value="S-ADENOSYLMETHIONINE-DEPENDENT METHYLTRANSFERASE RV2258C"/>
    <property type="match status" value="1"/>
</dbReference>
<dbReference type="Proteomes" id="UP000642070">
    <property type="component" value="Unassembled WGS sequence"/>
</dbReference>
<dbReference type="InterPro" id="IPR053173">
    <property type="entry name" value="SAM-binding_MTase"/>
</dbReference>
<organism evidence="3 4">
    <name type="scientific">Dactylosporangium sucinum</name>
    <dbReference type="NCBI Taxonomy" id="1424081"/>
    <lineage>
        <taxon>Bacteria</taxon>
        <taxon>Bacillati</taxon>
        <taxon>Actinomycetota</taxon>
        <taxon>Actinomycetes</taxon>
        <taxon>Micromonosporales</taxon>
        <taxon>Micromonosporaceae</taxon>
        <taxon>Dactylosporangium</taxon>
    </lineage>
</organism>